<dbReference type="InterPro" id="IPR000182">
    <property type="entry name" value="GNAT_dom"/>
</dbReference>
<feature type="domain" description="N-acetyltransferase" evidence="3">
    <location>
        <begin position="15"/>
        <end position="171"/>
    </location>
</feature>
<dbReference type="SUPFAM" id="SSF55729">
    <property type="entry name" value="Acyl-CoA N-acyltransferases (Nat)"/>
    <property type="match status" value="1"/>
</dbReference>
<dbReference type="Gene3D" id="3.40.630.30">
    <property type="match status" value="1"/>
</dbReference>
<keyword evidence="2" id="KW-0012">Acyltransferase</keyword>
<dbReference type="InterPro" id="IPR050832">
    <property type="entry name" value="Bact_Acetyltransf"/>
</dbReference>
<dbReference type="RefSeq" id="WP_144388592.1">
    <property type="nucleotide sequence ID" value="NZ_CANNCB010000031.1"/>
</dbReference>
<dbReference type="InterPro" id="IPR016181">
    <property type="entry name" value="Acyl_CoA_acyltransferase"/>
</dbReference>
<gene>
    <name evidence="4" type="ORF">FOF44_12425</name>
</gene>
<protein>
    <submittedName>
        <fullName evidence="4">GNAT family N-acetyltransferase</fullName>
    </submittedName>
</protein>
<evidence type="ECO:0000313" key="4">
    <source>
        <dbReference type="EMBL" id="TVO35102.1"/>
    </source>
</evidence>
<dbReference type="OrthoDB" id="3389160at2"/>
<comment type="caution">
    <text evidence="4">The sequence shown here is derived from an EMBL/GenBank/DDBJ whole genome shotgun (WGS) entry which is preliminary data.</text>
</comment>
<dbReference type="EMBL" id="VMKJ01000026">
    <property type="protein sequence ID" value="TVO35102.1"/>
    <property type="molecule type" value="Genomic_DNA"/>
</dbReference>
<keyword evidence="1 4" id="KW-0808">Transferase</keyword>
<accession>A0A557P367</accession>
<dbReference type="Proteomes" id="UP000319828">
    <property type="component" value="Unassembled WGS sequence"/>
</dbReference>
<evidence type="ECO:0000256" key="1">
    <source>
        <dbReference type="ARBA" id="ARBA00022679"/>
    </source>
</evidence>
<evidence type="ECO:0000259" key="3">
    <source>
        <dbReference type="PROSITE" id="PS51186"/>
    </source>
</evidence>
<proteinExistence type="predicted"/>
<dbReference type="AlphaFoldDB" id="A0A557P367"/>
<dbReference type="PANTHER" id="PTHR43877:SF2">
    <property type="entry name" value="AMINOALKYLPHOSPHONATE N-ACETYLTRANSFERASE-RELATED"/>
    <property type="match status" value="1"/>
</dbReference>
<dbReference type="CDD" id="cd04301">
    <property type="entry name" value="NAT_SF"/>
    <property type="match status" value="1"/>
</dbReference>
<evidence type="ECO:0000256" key="2">
    <source>
        <dbReference type="ARBA" id="ARBA00023315"/>
    </source>
</evidence>
<name>A0A557P367_9VIBR</name>
<organism evidence="4 5">
    <name type="scientific">Vibrio algivorus</name>
    <dbReference type="NCBI Taxonomy" id="1667024"/>
    <lineage>
        <taxon>Bacteria</taxon>
        <taxon>Pseudomonadati</taxon>
        <taxon>Pseudomonadota</taxon>
        <taxon>Gammaproteobacteria</taxon>
        <taxon>Vibrionales</taxon>
        <taxon>Vibrionaceae</taxon>
        <taxon>Vibrio</taxon>
    </lineage>
</organism>
<evidence type="ECO:0000313" key="5">
    <source>
        <dbReference type="Proteomes" id="UP000319828"/>
    </source>
</evidence>
<dbReference type="PANTHER" id="PTHR43877">
    <property type="entry name" value="AMINOALKYLPHOSPHONATE N-ACETYLTRANSFERASE-RELATED-RELATED"/>
    <property type="match status" value="1"/>
</dbReference>
<reference evidence="4 5" key="1">
    <citation type="submission" date="2019-07" db="EMBL/GenBank/DDBJ databases">
        <title>The draft genome sequence of Vibrio algivorus M1486.</title>
        <authorList>
            <person name="Meng X."/>
        </authorList>
    </citation>
    <scope>NUCLEOTIDE SEQUENCE [LARGE SCALE GENOMIC DNA]</scope>
    <source>
        <strain evidence="4 5">M1486</strain>
    </source>
</reference>
<dbReference type="Pfam" id="PF00583">
    <property type="entry name" value="Acetyltransf_1"/>
    <property type="match status" value="1"/>
</dbReference>
<sequence>MKTKVLIDITSHLPALITLLQDCVASGASVGFLPPVESQTAQRYWQDVATSLTEKPTTRLLIAAFEDEQLVGCVQLSLANKSNAKHRAEIEKLMVHTNYRGNGISKALLSHLEEEALVAGRRLLILDTRVGDIASELYKRMNYTEAGYIPDFALSATGELDGTTFFYKMLSYTQVTSRCEFQQE</sequence>
<dbReference type="GO" id="GO:0016747">
    <property type="term" value="F:acyltransferase activity, transferring groups other than amino-acyl groups"/>
    <property type="evidence" value="ECO:0007669"/>
    <property type="project" value="InterPro"/>
</dbReference>
<dbReference type="PROSITE" id="PS51186">
    <property type="entry name" value="GNAT"/>
    <property type="match status" value="1"/>
</dbReference>